<organism evidence="2">
    <name type="scientific">Timema bartmani</name>
    <dbReference type="NCBI Taxonomy" id="61472"/>
    <lineage>
        <taxon>Eukaryota</taxon>
        <taxon>Metazoa</taxon>
        <taxon>Ecdysozoa</taxon>
        <taxon>Arthropoda</taxon>
        <taxon>Hexapoda</taxon>
        <taxon>Insecta</taxon>
        <taxon>Pterygota</taxon>
        <taxon>Neoptera</taxon>
        <taxon>Polyneoptera</taxon>
        <taxon>Phasmatodea</taxon>
        <taxon>Timematodea</taxon>
        <taxon>Timematoidea</taxon>
        <taxon>Timematidae</taxon>
        <taxon>Timema</taxon>
    </lineage>
</organism>
<dbReference type="EMBL" id="OD568675">
    <property type="protein sequence ID" value="CAD7447233.1"/>
    <property type="molecule type" value="Genomic_DNA"/>
</dbReference>
<reference evidence="2" key="1">
    <citation type="submission" date="2020-11" db="EMBL/GenBank/DDBJ databases">
        <authorList>
            <person name="Tran Van P."/>
        </authorList>
    </citation>
    <scope>NUCLEOTIDE SEQUENCE</scope>
</reference>
<protein>
    <submittedName>
        <fullName evidence="2">Uncharacterized protein</fullName>
    </submittedName>
</protein>
<evidence type="ECO:0000256" key="1">
    <source>
        <dbReference type="SAM" id="MobiDB-lite"/>
    </source>
</evidence>
<name>A0A7R9I6C7_9NEOP</name>
<proteinExistence type="predicted"/>
<feature type="region of interest" description="Disordered" evidence="1">
    <location>
        <begin position="1"/>
        <end position="27"/>
    </location>
</feature>
<feature type="compositionally biased region" description="Basic and acidic residues" evidence="1">
    <location>
        <begin position="14"/>
        <end position="27"/>
    </location>
</feature>
<evidence type="ECO:0000313" key="2">
    <source>
        <dbReference type="EMBL" id="CAD7447233.1"/>
    </source>
</evidence>
<sequence length="86" mass="9489">MADILGGSGDDSDKDPTWQPEKDEQRGKIYWVLPTEDTIEETSLASNTDIAGAVDEFPELPTNYGPQTDLRVESAAHCYRTRASSQ</sequence>
<gene>
    <name evidence="2" type="ORF">TBIB3V08_LOCUS9549</name>
</gene>
<dbReference type="AlphaFoldDB" id="A0A7R9I6C7"/>
<accession>A0A7R9I6C7</accession>